<reference evidence="2 3" key="1">
    <citation type="submission" date="2016-10" db="EMBL/GenBank/DDBJ databases">
        <authorList>
            <person name="de Groot N.N."/>
        </authorList>
    </citation>
    <scope>NUCLEOTIDE SEQUENCE [LARGE SCALE GENOMIC DNA]</scope>
    <source>
        <strain evidence="2 3">BS3655</strain>
    </source>
</reference>
<protein>
    <submittedName>
        <fullName evidence="2">Uncharacterized protein</fullName>
    </submittedName>
</protein>
<evidence type="ECO:0000313" key="3">
    <source>
        <dbReference type="Proteomes" id="UP000183114"/>
    </source>
</evidence>
<feature type="region of interest" description="Disordered" evidence="1">
    <location>
        <begin position="50"/>
        <end position="69"/>
    </location>
</feature>
<dbReference type="EMBL" id="FNTF01000002">
    <property type="protein sequence ID" value="SED37100.1"/>
    <property type="molecule type" value="Genomic_DNA"/>
</dbReference>
<gene>
    <name evidence="2" type="ORF">SAMN04490185_3354</name>
</gene>
<evidence type="ECO:0000313" key="2">
    <source>
        <dbReference type="EMBL" id="SED37100.1"/>
    </source>
</evidence>
<dbReference type="Proteomes" id="UP000183114">
    <property type="component" value="Unassembled WGS sequence"/>
</dbReference>
<evidence type="ECO:0000256" key="1">
    <source>
        <dbReference type="SAM" id="MobiDB-lite"/>
    </source>
</evidence>
<accession>A0A1H5A640</accession>
<sequence>MQLHSFVVQPVTMGGGSGADLFFVFCVHIRFCGHGGLWFRSYSGSLSKSLRGPAESNKSASAPFVRCLA</sequence>
<dbReference type="AlphaFoldDB" id="A0A1H5A640"/>
<organism evidence="2 3">
    <name type="scientific">Pseudomonas frederiksbergensis</name>
    <dbReference type="NCBI Taxonomy" id="104087"/>
    <lineage>
        <taxon>Bacteria</taxon>
        <taxon>Pseudomonadati</taxon>
        <taxon>Pseudomonadota</taxon>
        <taxon>Gammaproteobacteria</taxon>
        <taxon>Pseudomonadales</taxon>
        <taxon>Pseudomonadaceae</taxon>
        <taxon>Pseudomonas</taxon>
    </lineage>
</organism>
<proteinExistence type="predicted"/>
<name>A0A1H5A640_9PSED</name>